<dbReference type="HOGENOM" id="CLU_1044887_0_0_0"/>
<evidence type="ECO:0000313" key="2">
    <source>
        <dbReference type="EMBL" id="AIE87737.1"/>
    </source>
</evidence>
<protein>
    <submittedName>
        <fullName evidence="2">Uncharacterized protein</fullName>
    </submittedName>
</protein>
<accession>A0A068NWJ4</accession>
<organism evidence="2 3">
    <name type="scientific">Fimbriimonas ginsengisoli Gsoil 348</name>
    <dbReference type="NCBI Taxonomy" id="661478"/>
    <lineage>
        <taxon>Bacteria</taxon>
        <taxon>Bacillati</taxon>
        <taxon>Armatimonadota</taxon>
        <taxon>Fimbriimonadia</taxon>
        <taxon>Fimbriimonadales</taxon>
        <taxon>Fimbriimonadaceae</taxon>
        <taxon>Fimbriimonas</taxon>
    </lineage>
</organism>
<gene>
    <name evidence="2" type="ORF">OP10G_4369</name>
</gene>
<keyword evidence="3" id="KW-1185">Reference proteome</keyword>
<feature type="region of interest" description="Disordered" evidence="1">
    <location>
        <begin position="203"/>
        <end position="232"/>
    </location>
</feature>
<reference evidence="2 3" key="1">
    <citation type="journal article" date="2014" name="PLoS ONE">
        <title>The first complete genome sequence of the class fimbriimonadia in the phylum armatimonadetes.</title>
        <authorList>
            <person name="Hu Z.Y."/>
            <person name="Wang Y.Z."/>
            <person name="Im W.T."/>
            <person name="Wang S.Y."/>
            <person name="Zhao G.P."/>
            <person name="Zheng H.J."/>
            <person name="Quan Z.X."/>
        </authorList>
    </citation>
    <scope>NUCLEOTIDE SEQUENCE [LARGE SCALE GENOMIC DNA]</scope>
    <source>
        <strain evidence="2">Gsoil 348</strain>
    </source>
</reference>
<dbReference type="STRING" id="661478.OP10G_4369"/>
<dbReference type="Proteomes" id="UP000027982">
    <property type="component" value="Chromosome"/>
</dbReference>
<evidence type="ECO:0000313" key="3">
    <source>
        <dbReference type="Proteomes" id="UP000027982"/>
    </source>
</evidence>
<dbReference type="RefSeq" id="WP_025228380.1">
    <property type="nucleotide sequence ID" value="NZ_CP007139.1"/>
</dbReference>
<sequence length="266" mass="28156">MNGKFEEKLARLAFGDMSSEESSQVEAQIGSDPAARRALAEFRDMREGLRGLAEVPDHQLSNERLRDAILARGLRPEAKREEPKGLGAGWIWMPVAALSLGFGLMMLRPRANSGEPQVVLSPSSVASRNLGFDSNPMGSASSTMVAKNETAPKISAAPVAVTKKPEPLKPIFASNRRRRYHSPHFTSDAIPLRVDGWKDNNKEDGPVALVGNTSAPSRVPAAATNKPADPASASTPIVLIDMNPDASTGAPTATEVGTASNVLIGG</sequence>
<dbReference type="KEGG" id="fgi:OP10G_4369"/>
<dbReference type="EMBL" id="CP007139">
    <property type="protein sequence ID" value="AIE87737.1"/>
    <property type="molecule type" value="Genomic_DNA"/>
</dbReference>
<evidence type="ECO:0000256" key="1">
    <source>
        <dbReference type="SAM" id="MobiDB-lite"/>
    </source>
</evidence>
<proteinExistence type="predicted"/>
<name>A0A068NWJ4_FIMGI</name>
<dbReference type="AlphaFoldDB" id="A0A068NWJ4"/>